<dbReference type="GO" id="GO:0016491">
    <property type="term" value="F:oxidoreductase activity"/>
    <property type="evidence" value="ECO:0007669"/>
    <property type="project" value="TreeGrafter"/>
</dbReference>
<evidence type="ECO:0000259" key="1">
    <source>
        <dbReference type="Pfam" id="PF04355"/>
    </source>
</evidence>
<reference evidence="2" key="1">
    <citation type="journal article" date="2020" name="mSystems">
        <title>Genome- and Community-Level Interaction Insights into Carbon Utilization and Element Cycling Functions of Hydrothermarchaeota in Hydrothermal Sediment.</title>
        <authorList>
            <person name="Zhou Z."/>
            <person name="Liu Y."/>
            <person name="Xu W."/>
            <person name="Pan J."/>
            <person name="Luo Z.H."/>
            <person name="Li M."/>
        </authorList>
    </citation>
    <scope>NUCLEOTIDE SEQUENCE [LARGE SCALE GENOMIC DNA]</scope>
    <source>
        <strain evidence="2">SpSt-695</strain>
    </source>
</reference>
<dbReference type="AlphaFoldDB" id="A0A7V4E1Z1"/>
<dbReference type="InterPro" id="IPR007450">
    <property type="entry name" value="BamE_dom"/>
</dbReference>
<gene>
    <name evidence="2" type="primary">bamE</name>
    <name evidence="2" type="ORF">ENU72_01370</name>
</gene>
<name>A0A7V4E1Z1_UNCW3</name>
<dbReference type="SMART" id="SM00567">
    <property type="entry name" value="EZ_HEAT"/>
    <property type="match status" value="6"/>
</dbReference>
<sequence length="407" mass="46562">MINIMMVIILQIDTIEIKFKNLLSLMETYPTESEKIIQEWVNNSEIYFPYLLREFNNPKSSLFAKQKIAIALGKIKNKEALPYLYNGLKSTSSGLRASCAYAIGEIGDTESIDKLLPLLQDEHDAVRAEAISACGKIKDKRAVTPLILYSLNDPSHVNKARAIVALSEIGDKSALPYILKFKNDENIIVRTSVAKAIANFKDTTFINIIEELHKDKEPIVRKEALIAMSEFPSKRFYKILRTSLKDSSYIVRAGIPEIINSKSLPPETSIIILYQLLSDPEKPVKEKAISAMNNIKKESVSGFLFIIKENYPIEQKKWAIDNLIEILGQRDCINKLIAEFPDWDKNKIEKIVLKQVEKGMTKEEVYLSLGRPSRTRKMQDVEEWEYDNLNKVLKFKNSILVEEKKME</sequence>
<protein>
    <submittedName>
        <fullName evidence="2">Outer membrane protein assembly factor BamE</fullName>
    </submittedName>
</protein>
<dbReference type="EMBL" id="DTDP01000061">
    <property type="protein sequence ID" value="HGK53656.1"/>
    <property type="molecule type" value="Genomic_DNA"/>
</dbReference>
<dbReference type="PANTHER" id="PTHR12697:SF5">
    <property type="entry name" value="DEOXYHYPUSINE HYDROXYLASE"/>
    <property type="match status" value="1"/>
</dbReference>
<dbReference type="Pfam" id="PF04355">
    <property type="entry name" value="BamE"/>
    <property type="match status" value="1"/>
</dbReference>
<dbReference type="Pfam" id="PF13646">
    <property type="entry name" value="HEAT_2"/>
    <property type="match status" value="2"/>
</dbReference>
<evidence type="ECO:0000313" key="2">
    <source>
        <dbReference type="EMBL" id="HGK53656.1"/>
    </source>
</evidence>
<dbReference type="InterPro" id="IPR011989">
    <property type="entry name" value="ARM-like"/>
</dbReference>
<dbReference type="InterPro" id="IPR016024">
    <property type="entry name" value="ARM-type_fold"/>
</dbReference>
<dbReference type="PANTHER" id="PTHR12697">
    <property type="entry name" value="PBS LYASE HEAT-LIKE PROTEIN"/>
    <property type="match status" value="1"/>
</dbReference>
<dbReference type="InterPro" id="IPR004155">
    <property type="entry name" value="PBS_lyase_HEAT"/>
</dbReference>
<organism evidence="2">
    <name type="scientific">candidate division WOR-3 bacterium</name>
    <dbReference type="NCBI Taxonomy" id="2052148"/>
    <lineage>
        <taxon>Bacteria</taxon>
        <taxon>Bacteria division WOR-3</taxon>
    </lineage>
</organism>
<dbReference type="SUPFAM" id="SSF48371">
    <property type="entry name" value="ARM repeat"/>
    <property type="match status" value="1"/>
</dbReference>
<accession>A0A7V4E1Z1</accession>
<proteinExistence type="predicted"/>
<comment type="caution">
    <text evidence="2">The sequence shown here is derived from an EMBL/GenBank/DDBJ whole genome shotgun (WGS) entry which is preliminary data.</text>
</comment>
<dbReference type="Gene3D" id="1.25.10.10">
    <property type="entry name" value="Leucine-rich Repeat Variant"/>
    <property type="match status" value="3"/>
</dbReference>
<dbReference type="GO" id="GO:0019867">
    <property type="term" value="C:outer membrane"/>
    <property type="evidence" value="ECO:0007669"/>
    <property type="project" value="InterPro"/>
</dbReference>
<feature type="domain" description="Outer membrane protein assembly factor BamE" evidence="1">
    <location>
        <begin position="347"/>
        <end position="386"/>
    </location>
</feature>